<dbReference type="AlphaFoldDB" id="A0A9N7LIM9"/>
<name>A0A9N7LIM9_9MYCO</name>
<protein>
    <submittedName>
        <fullName evidence="1">Uncharacterized protein</fullName>
    </submittedName>
</protein>
<dbReference type="Proteomes" id="UP001058626">
    <property type="component" value="Chromosome"/>
</dbReference>
<proteinExistence type="predicted"/>
<reference evidence="1" key="1">
    <citation type="submission" date="2022-06" db="EMBL/GenBank/DDBJ databases">
        <title>Complete genome sequence of Mycobacterium pseudoshottsii NJB1907-Z4.</title>
        <authorList>
            <person name="Komine T."/>
            <person name="Fukano H."/>
            <person name="Wada S."/>
        </authorList>
    </citation>
    <scope>NUCLEOTIDE SEQUENCE</scope>
    <source>
        <strain evidence="1">NJB1907-Z4</strain>
    </source>
</reference>
<keyword evidence="2" id="KW-1185">Reference proteome</keyword>
<evidence type="ECO:0000313" key="2">
    <source>
        <dbReference type="Proteomes" id="UP001058626"/>
    </source>
</evidence>
<dbReference type="EMBL" id="AP026367">
    <property type="protein sequence ID" value="BDN79992.1"/>
    <property type="molecule type" value="Genomic_DNA"/>
</dbReference>
<evidence type="ECO:0000313" key="1">
    <source>
        <dbReference type="EMBL" id="BDN79992.1"/>
    </source>
</evidence>
<gene>
    <name evidence="1" type="ORF">NJB1907Z4_C02070</name>
</gene>
<accession>A0A9N7LIM9</accession>
<organism evidence="1 2">
    <name type="scientific">Mycobacterium pseudoshottsii</name>
    <dbReference type="NCBI Taxonomy" id="265949"/>
    <lineage>
        <taxon>Bacteria</taxon>
        <taxon>Bacillati</taxon>
        <taxon>Actinomycetota</taxon>
        <taxon>Actinomycetes</taxon>
        <taxon>Mycobacteriales</taxon>
        <taxon>Mycobacteriaceae</taxon>
        <taxon>Mycobacterium</taxon>
        <taxon>Mycobacterium ulcerans group</taxon>
    </lineage>
</organism>
<sequence>MAGAATACAAANRAVRAATAALAPAKPSGITRNITTSAPIRRIGARKPAMHAYSNDFYWQHNAEPAATLASLDLATGAVPLDKRRLRVN</sequence>